<organism evidence="6 7">
    <name type="scientific">Oceanirhabdus seepicola</name>
    <dbReference type="NCBI Taxonomy" id="2828781"/>
    <lineage>
        <taxon>Bacteria</taxon>
        <taxon>Bacillati</taxon>
        <taxon>Bacillota</taxon>
        <taxon>Clostridia</taxon>
        <taxon>Eubacteriales</taxon>
        <taxon>Clostridiaceae</taxon>
        <taxon>Oceanirhabdus</taxon>
    </lineage>
</organism>
<evidence type="ECO:0000256" key="4">
    <source>
        <dbReference type="ARBA" id="ARBA00023136"/>
    </source>
</evidence>
<protein>
    <submittedName>
        <fullName evidence="6">DUF1232 domain-containing protein</fullName>
    </submittedName>
</protein>
<accession>A0A9J6P272</accession>
<evidence type="ECO:0000256" key="3">
    <source>
        <dbReference type="ARBA" id="ARBA00022989"/>
    </source>
</evidence>
<dbReference type="GO" id="GO:0012505">
    <property type="term" value="C:endomembrane system"/>
    <property type="evidence" value="ECO:0007669"/>
    <property type="project" value="UniProtKB-SubCell"/>
</dbReference>
<dbReference type="Pfam" id="PF06803">
    <property type="entry name" value="DUF1232"/>
    <property type="match status" value="1"/>
</dbReference>
<feature type="domain" description="DUF1232" evidence="5">
    <location>
        <begin position="250"/>
        <end position="284"/>
    </location>
</feature>
<comment type="subcellular location">
    <subcellularLocation>
        <location evidence="1">Endomembrane system</location>
        <topology evidence="1">Multi-pass membrane protein</topology>
    </subcellularLocation>
</comment>
<keyword evidence="7" id="KW-1185">Reference proteome</keyword>
<name>A0A9J6P272_9CLOT</name>
<sequence length="341" mass="38337">MKISNITVDIKENDLFGLVNEVVHDFAKIDGLDIISLLVQENIFIEGTFKHKIKFKFSIKLSLKKLENNILAFNIDMIKCMNIRIANFVVKGIFKVFFKAYKNIGIYVENNLVYIDLNLLSSLIPYVNFELEKLELCNGYIVTKINNMVYDSKKEAANLEDIINGSSISEHGEDDEVLQIEGNITDELNENHACAAIHKVSDGYTTIRGTAEGVIEGKFSGISQYALLIPDLVALIIRLFKDKRVHKKDKLIAGIMLTYVAIPIDIIPENIPVIGKVDDIIILFIGLDYLLNKIDEHIVIENWEGNEDIIKLVAQGIEHISNVSTGGKIKKFIGLLDNLGM</sequence>
<evidence type="ECO:0000313" key="7">
    <source>
        <dbReference type="Proteomes" id="UP001056429"/>
    </source>
</evidence>
<dbReference type="InterPro" id="IPR010652">
    <property type="entry name" value="DUF1232"/>
</dbReference>
<proteinExistence type="predicted"/>
<evidence type="ECO:0000259" key="5">
    <source>
        <dbReference type="Pfam" id="PF06803"/>
    </source>
</evidence>
<comment type="caution">
    <text evidence="6">The sequence shown here is derived from an EMBL/GenBank/DDBJ whole genome shotgun (WGS) entry which is preliminary data.</text>
</comment>
<evidence type="ECO:0000256" key="2">
    <source>
        <dbReference type="ARBA" id="ARBA00022692"/>
    </source>
</evidence>
<evidence type="ECO:0000256" key="1">
    <source>
        <dbReference type="ARBA" id="ARBA00004127"/>
    </source>
</evidence>
<reference evidence="6" key="2">
    <citation type="submission" date="2021-04" db="EMBL/GenBank/DDBJ databases">
        <authorList>
            <person name="Dong X."/>
        </authorList>
    </citation>
    <scope>NUCLEOTIDE SEQUENCE</scope>
    <source>
        <strain evidence="6">ZWT</strain>
    </source>
</reference>
<keyword evidence="4" id="KW-0472">Membrane</keyword>
<dbReference type="EMBL" id="JAGSOJ010000002">
    <property type="protein sequence ID" value="MCM1990294.1"/>
    <property type="molecule type" value="Genomic_DNA"/>
</dbReference>
<keyword evidence="3" id="KW-1133">Transmembrane helix</keyword>
<reference evidence="6" key="1">
    <citation type="journal article" date="2021" name="mSystems">
        <title>Bacteria and Archaea Synergistically Convert Glycine Betaine to Biogenic Methane in the Formosa Cold Seep of the South China Sea.</title>
        <authorList>
            <person name="Li L."/>
            <person name="Zhang W."/>
            <person name="Zhang S."/>
            <person name="Song L."/>
            <person name="Sun Q."/>
            <person name="Zhang H."/>
            <person name="Xiang H."/>
            <person name="Dong X."/>
        </authorList>
    </citation>
    <scope>NUCLEOTIDE SEQUENCE</scope>
    <source>
        <strain evidence="6">ZWT</strain>
    </source>
</reference>
<keyword evidence="2" id="KW-0812">Transmembrane</keyword>
<dbReference type="RefSeq" id="WP_250859332.1">
    <property type="nucleotide sequence ID" value="NZ_JAGSOJ010000002.1"/>
</dbReference>
<dbReference type="Proteomes" id="UP001056429">
    <property type="component" value="Unassembled WGS sequence"/>
</dbReference>
<gene>
    <name evidence="6" type="ORF">KDK92_11160</name>
</gene>
<dbReference type="AlphaFoldDB" id="A0A9J6P272"/>
<evidence type="ECO:0000313" key="6">
    <source>
        <dbReference type="EMBL" id="MCM1990294.1"/>
    </source>
</evidence>